<feature type="binding site" evidence="10">
    <location>
        <position position="307"/>
    </location>
    <ligand>
        <name>Zn(2+)</name>
        <dbReference type="ChEBI" id="CHEBI:29105"/>
    </ligand>
</feature>
<evidence type="ECO:0000259" key="13">
    <source>
        <dbReference type="PROSITE" id="PS51721"/>
    </source>
</evidence>
<evidence type="ECO:0000256" key="4">
    <source>
        <dbReference type="ARBA" id="ARBA00022730"/>
    </source>
</evidence>
<dbReference type="EC" id="3.6.1.-" evidence="10"/>
<dbReference type="AlphaFoldDB" id="A0A0E3L8B4"/>
<evidence type="ECO:0000256" key="8">
    <source>
        <dbReference type="ARBA" id="ARBA00022884"/>
    </source>
</evidence>
<dbReference type="InterPro" id="IPR004881">
    <property type="entry name" value="Ribosome_biogen_GTPase_RsgA"/>
</dbReference>
<protein>
    <recommendedName>
        <fullName evidence="10">Small ribosomal subunit biogenesis GTPase RsgA</fullName>
        <ecNumber evidence="10">3.6.1.-</ecNumber>
    </recommendedName>
</protein>
<dbReference type="PROSITE" id="PS51721">
    <property type="entry name" value="G_CP"/>
    <property type="match status" value="1"/>
</dbReference>
<accession>A0A0E3L8B4</accession>
<keyword evidence="3 10" id="KW-0479">Metal-binding</keyword>
<keyword evidence="9 10" id="KW-0342">GTP-binding</keyword>
<dbReference type="EMBL" id="CP009506">
    <property type="protein sequence ID" value="AKB28226.1"/>
    <property type="molecule type" value="Genomic_DNA"/>
</dbReference>
<dbReference type="Proteomes" id="UP000033111">
    <property type="component" value="Chromosome"/>
</dbReference>
<dbReference type="PANTHER" id="PTHR32120">
    <property type="entry name" value="SMALL RIBOSOMAL SUBUNIT BIOGENESIS GTPASE RSGA"/>
    <property type="match status" value="1"/>
</dbReference>
<evidence type="ECO:0000313" key="14">
    <source>
        <dbReference type="EMBL" id="AKB28226.1"/>
    </source>
</evidence>
<dbReference type="PANTHER" id="PTHR32120:SF10">
    <property type="entry name" value="SMALL RIBOSOMAL SUBUNIT BIOGENESIS GTPASE RSGA"/>
    <property type="match status" value="1"/>
</dbReference>
<dbReference type="InterPro" id="IPR010914">
    <property type="entry name" value="RsgA_GTPase_dom"/>
</dbReference>
<evidence type="ECO:0000256" key="9">
    <source>
        <dbReference type="ARBA" id="ARBA00023134"/>
    </source>
</evidence>
<keyword evidence="1 10" id="KW-0963">Cytoplasm</keyword>
<evidence type="ECO:0000256" key="6">
    <source>
        <dbReference type="ARBA" id="ARBA00022801"/>
    </source>
</evidence>
<keyword evidence="4 10" id="KW-0699">rRNA-binding</keyword>
<dbReference type="GeneID" id="24860335"/>
<feature type="compositionally biased region" description="Low complexity" evidence="11">
    <location>
        <begin position="15"/>
        <end position="24"/>
    </location>
</feature>
<keyword evidence="2 10" id="KW-0690">Ribosome biogenesis</keyword>
<feature type="compositionally biased region" description="Basic and acidic residues" evidence="11">
    <location>
        <begin position="1"/>
        <end position="14"/>
    </location>
</feature>
<comment type="subunit">
    <text evidence="10">Monomer. Associates with 30S ribosomal subunit, binds 16S rRNA.</text>
</comment>
<feature type="binding site" evidence="10">
    <location>
        <position position="315"/>
    </location>
    <ligand>
        <name>Zn(2+)</name>
        <dbReference type="ChEBI" id="CHEBI:29105"/>
    </ligand>
</feature>
<dbReference type="OrthoDB" id="69796at2157"/>
<feature type="domain" description="CP-type G" evidence="13">
    <location>
        <begin position="124"/>
        <end position="279"/>
    </location>
</feature>
<dbReference type="GO" id="GO:0019843">
    <property type="term" value="F:rRNA binding"/>
    <property type="evidence" value="ECO:0007669"/>
    <property type="project" value="UniProtKB-KW"/>
</dbReference>
<dbReference type="HAMAP" id="MF_01820">
    <property type="entry name" value="GTPase_RsgA"/>
    <property type="match status" value="1"/>
</dbReference>
<evidence type="ECO:0000313" key="15">
    <source>
        <dbReference type="Proteomes" id="UP000033111"/>
    </source>
</evidence>
<comment type="cofactor">
    <cofactor evidence="10">
        <name>Zn(2+)</name>
        <dbReference type="ChEBI" id="CHEBI:29105"/>
    </cofactor>
    <text evidence="10">Binds 1 zinc ion per subunit.</text>
</comment>
<feature type="binding site" evidence="10">
    <location>
        <begin position="221"/>
        <end position="229"/>
    </location>
    <ligand>
        <name>GTP</name>
        <dbReference type="ChEBI" id="CHEBI:37565"/>
    </ligand>
</feature>
<dbReference type="InterPro" id="IPR030378">
    <property type="entry name" value="G_CP_dom"/>
</dbReference>
<keyword evidence="5 10" id="KW-0547">Nucleotide-binding</keyword>
<dbReference type="InterPro" id="IPR027417">
    <property type="entry name" value="P-loop_NTPase"/>
</dbReference>
<dbReference type="PATRIC" id="fig|1434120.4.peg.1936"/>
<dbReference type="GO" id="GO:0003924">
    <property type="term" value="F:GTPase activity"/>
    <property type="evidence" value="ECO:0007669"/>
    <property type="project" value="UniProtKB-UniRule"/>
</dbReference>
<feature type="region of interest" description="Disordered" evidence="11">
    <location>
        <begin position="1"/>
        <end position="28"/>
    </location>
</feature>
<evidence type="ECO:0000256" key="11">
    <source>
        <dbReference type="SAM" id="MobiDB-lite"/>
    </source>
</evidence>
<dbReference type="GO" id="GO:0046872">
    <property type="term" value="F:metal ion binding"/>
    <property type="evidence" value="ECO:0007669"/>
    <property type="project" value="UniProtKB-KW"/>
</dbReference>
<gene>
    <name evidence="10" type="primary">rsgA</name>
    <name evidence="14" type="ORF">MSSIT_1507</name>
</gene>
<evidence type="ECO:0000256" key="2">
    <source>
        <dbReference type="ARBA" id="ARBA00022517"/>
    </source>
</evidence>
<keyword evidence="6 10" id="KW-0378">Hydrolase</keyword>
<comment type="similarity">
    <text evidence="10">Belongs to the TRAFAC class YlqF/YawG GTPase family. RsgA subfamily.</text>
</comment>
<reference evidence="14 15" key="1">
    <citation type="submission" date="2014-07" db="EMBL/GenBank/DDBJ databases">
        <title>Methanogenic archaea and the global carbon cycle.</title>
        <authorList>
            <person name="Henriksen J.R."/>
            <person name="Luke J."/>
            <person name="Reinhart S."/>
            <person name="Benedict M.N."/>
            <person name="Youngblut N.D."/>
            <person name="Metcalf M.E."/>
            <person name="Whitaker R.J."/>
            <person name="Metcalf W.W."/>
        </authorList>
    </citation>
    <scope>NUCLEOTIDE SEQUENCE [LARGE SCALE GENOMIC DNA]</scope>
    <source>
        <strain evidence="14 15">T4/M</strain>
    </source>
</reference>
<dbReference type="SUPFAM" id="SSF52540">
    <property type="entry name" value="P-loop containing nucleoside triphosphate hydrolases"/>
    <property type="match status" value="1"/>
</dbReference>
<dbReference type="NCBIfam" id="TIGR00157">
    <property type="entry name" value="ribosome small subunit-dependent GTPase A"/>
    <property type="match status" value="1"/>
</dbReference>
<dbReference type="CDD" id="cd01854">
    <property type="entry name" value="YjeQ_EngC"/>
    <property type="match status" value="1"/>
</dbReference>
<evidence type="ECO:0000256" key="10">
    <source>
        <dbReference type="HAMAP-Rule" id="MF_01820"/>
    </source>
</evidence>
<organism evidence="14 15">
    <name type="scientific">Methanosarcina siciliae T4/M</name>
    <dbReference type="NCBI Taxonomy" id="1434120"/>
    <lineage>
        <taxon>Archaea</taxon>
        <taxon>Methanobacteriati</taxon>
        <taxon>Methanobacteriota</taxon>
        <taxon>Stenosarchaea group</taxon>
        <taxon>Methanomicrobia</taxon>
        <taxon>Methanosarcinales</taxon>
        <taxon>Methanosarcinaceae</taxon>
        <taxon>Methanosarcina</taxon>
    </lineage>
</organism>
<dbReference type="KEGG" id="msw:MSSIT_1507"/>
<sequence length="377" mass="40810">MNEHCEAESPDHSSDNSSDNSSGNDRMKVIPGWDEELESAFSVYQSSYLAGRVASRHKTVCEILIPGAVVQAGISGALQRIGKQPVVGDFVVLLDQPETGSRMVVNILPRRTCLSRGATGDGGGEQVIAANLDTIFIVTSVGKDLNLRRLERYLAIVYSSGASPVILLNKIDLADDPALLVEKIRGIAGDVPVIPLSALSKTGLDALSPYLNPGETVALIGSSGVGKSTLINSLLGETVQKTADIRKDDEKGRHTTTVRQMFLLPNGAVLIDNPGIREIQLGDSAEGLEKAFSEIVDAAHNCKFKDCTHRDEPGCAVLQAVKDGLIPEERLESYHRLADELSFQSKKSEMGLKRLEKEKYREIAVTSKKYRKFTGKP</sequence>
<dbReference type="GO" id="GO:0005525">
    <property type="term" value="F:GTP binding"/>
    <property type="evidence" value="ECO:0007669"/>
    <property type="project" value="UniProtKB-UniRule"/>
</dbReference>
<name>A0A0E3L8B4_9EURY</name>
<evidence type="ECO:0000256" key="1">
    <source>
        <dbReference type="ARBA" id="ARBA00022490"/>
    </source>
</evidence>
<dbReference type="GO" id="GO:0005737">
    <property type="term" value="C:cytoplasm"/>
    <property type="evidence" value="ECO:0007669"/>
    <property type="project" value="UniProtKB-SubCell"/>
</dbReference>
<keyword evidence="7 10" id="KW-0862">Zinc</keyword>
<dbReference type="PROSITE" id="PS50936">
    <property type="entry name" value="ENGC_GTPASE"/>
    <property type="match status" value="1"/>
</dbReference>
<feature type="binding site" evidence="10">
    <location>
        <position position="302"/>
    </location>
    <ligand>
        <name>Zn(2+)</name>
        <dbReference type="ChEBI" id="CHEBI:29105"/>
    </ligand>
</feature>
<comment type="subcellular location">
    <subcellularLocation>
        <location evidence="10">Cytoplasm</location>
    </subcellularLocation>
</comment>
<dbReference type="RefSeq" id="WP_048171470.1">
    <property type="nucleotide sequence ID" value="NZ_CP009506.1"/>
</dbReference>
<feature type="binding site" evidence="10">
    <location>
        <position position="309"/>
    </location>
    <ligand>
        <name>Zn(2+)</name>
        <dbReference type="ChEBI" id="CHEBI:29105"/>
    </ligand>
</feature>
<comment type="function">
    <text evidence="10">One of several proteins that assist in the late maturation steps of the functional core of the 30S ribosomal subunit. Helps release RbfA from mature subunits. May play a role in the assembly of ribosomal proteins into the subunit. Circularly permuted GTPase that catalyzes slow GTP hydrolysis, GTPase activity is stimulated by the 30S ribosomal subunit.</text>
</comment>
<dbReference type="Pfam" id="PF03193">
    <property type="entry name" value="RsgA_GTPase"/>
    <property type="match status" value="1"/>
</dbReference>
<dbReference type="Gene3D" id="3.40.50.300">
    <property type="entry name" value="P-loop containing nucleotide triphosphate hydrolases"/>
    <property type="match status" value="1"/>
</dbReference>
<feature type="domain" description="EngC GTPase" evidence="12">
    <location>
        <begin position="130"/>
        <end position="277"/>
    </location>
</feature>
<keyword evidence="8 10" id="KW-0694">RNA-binding</keyword>
<proteinExistence type="inferred from homology"/>
<feature type="binding site" evidence="10">
    <location>
        <begin position="169"/>
        <end position="172"/>
    </location>
    <ligand>
        <name>GTP</name>
        <dbReference type="ChEBI" id="CHEBI:37565"/>
    </ligand>
</feature>
<dbReference type="GO" id="GO:0042274">
    <property type="term" value="P:ribosomal small subunit biogenesis"/>
    <property type="evidence" value="ECO:0007669"/>
    <property type="project" value="UniProtKB-UniRule"/>
</dbReference>
<evidence type="ECO:0000259" key="12">
    <source>
        <dbReference type="PROSITE" id="PS50936"/>
    </source>
</evidence>
<dbReference type="HOGENOM" id="CLU_033617_0_1_2"/>
<evidence type="ECO:0000256" key="3">
    <source>
        <dbReference type="ARBA" id="ARBA00022723"/>
    </source>
</evidence>
<evidence type="ECO:0000256" key="7">
    <source>
        <dbReference type="ARBA" id="ARBA00022833"/>
    </source>
</evidence>
<keyword evidence="15" id="KW-1185">Reference proteome</keyword>
<evidence type="ECO:0000256" key="5">
    <source>
        <dbReference type="ARBA" id="ARBA00022741"/>
    </source>
</evidence>
<dbReference type="Gene3D" id="1.10.40.50">
    <property type="entry name" value="Probable gtpase engc, domain 3"/>
    <property type="match status" value="1"/>
</dbReference>